<dbReference type="Gene3D" id="3.40.50.10810">
    <property type="entry name" value="Tandem AAA-ATPase domain"/>
    <property type="match status" value="1"/>
</dbReference>
<dbReference type="AlphaFoldDB" id="A0A0F9DLA5"/>
<gene>
    <name evidence="3" type="ORF">LCGC14_2475120</name>
</gene>
<evidence type="ECO:0000259" key="2">
    <source>
        <dbReference type="PROSITE" id="PS51192"/>
    </source>
</evidence>
<feature type="non-terminal residue" evidence="3">
    <location>
        <position position="182"/>
    </location>
</feature>
<dbReference type="SUPFAM" id="SSF52540">
    <property type="entry name" value="P-loop containing nucleoside triphosphate hydrolases"/>
    <property type="match status" value="1"/>
</dbReference>
<evidence type="ECO:0000256" key="1">
    <source>
        <dbReference type="ARBA" id="ARBA00022801"/>
    </source>
</evidence>
<keyword evidence="1" id="KW-0378">Hydrolase</keyword>
<sequence>MTDGFDLLASRAIAPLFYRAPHPEGVTPYEFQHAGVEYHLVRDNALFGDAPGLGKTAECILLGNAICARRTLVICPASLRLNWEREIWTWSTIPRVSTYPVLRGGDGVSHGADYVITSYSMLQNKGILGAILDLRWDHLILDEAHALKDPRGNRRTRVICAPDMLPRVVGRITMASGTILPN</sequence>
<dbReference type="InterPro" id="IPR000330">
    <property type="entry name" value="SNF2_N"/>
</dbReference>
<dbReference type="InterPro" id="IPR027417">
    <property type="entry name" value="P-loop_NTPase"/>
</dbReference>
<feature type="domain" description="Helicase ATP-binding" evidence="2">
    <location>
        <begin position="36"/>
        <end position="182"/>
    </location>
</feature>
<reference evidence="3" key="1">
    <citation type="journal article" date="2015" name="Nature">
        <title>Complex archaea that bridge the gap between prokaryotes and eukaryotes.</title>
        <authorList>
            <person name="Spang A."/>
            <person name="Saw J.H."/>
            <person name="Jorgensen S.L."/>
            <person name="Zaremba-Niedzwiedzka K."/>
            <person name="Martijn J."/>
            <person name="Lind A.E."/>
            <person name="van Eijk R."/>
            <person name="Schleper C."/>
            <person name="Guy L."/>
            <person name="Ettema T.J."/>
        </authorList>
    </citation>
    <scope>NUCLEOTIDE SEQUENCE</scope>
</reference>
<dbReference type="PROSITE" id="PS51192">
    <property type="entry name" value="HELICASE_ATP_BIND_1"/>
    <property type="match status" value="1"/>
</dbReference>
<dbReference type="InterPro" id="IPR038718">
    <property type="entry name" value="SNF2-like_sf"/>
</dbReference>
<dbReference type="GO" id="GO:0005524">
    <property type="term" value="F:ATP binding"/>
    <property type="evidence" value="ECO:0007669"/>
    <property type="project" value="InterPro"/>
</dbReference>
<dbReference type="GO" id="GO:0016787">
    <property type="term" value="F:hydrolase activity"/>
    <property type="evidence" value="ECO:0007669"/>
    <property type="project" value="UniProtKB-KW"/>
</dbReference>
<dbReference type="PANTHER" id="PTHR45766">
    <property type="entry name" value="DNA ANNEALING HELICASE AND ENDONUCLEASE ZRANB3 FAMILY MEMBER"/>
    <property type="match status" value="1"/>
</dbReference>
<proteinExistence type="predicted"/>
<evidence type="ECO:0000313" key="3">
    <source>
        <dbReference type="EMBL" id="KKL18481.1"/>
    </source>
</evidence>
<dbReference type="PANTHER" id="PTHR45766:SF6">
    <property type="entry name" value="SWI_SNF-RELATED MATRIX-ASSOCIATED ACTIN-DEPENDENT REGULATOR OF CHROMATIN SUBFAMILY A-LIKE PROTEIN 1"/>
    <property type="match status" value="1"/>
</dbReference>
<dbReference type="InterPro" id="IPR014001">
    <property type="entry name" value="Helicase_ATP-bd"/>
</dbReference>
<name>A0A0F9DLA5_9ZZZZ</name>
<dbReference type="Pfam" id="PF00176">
    <property type="entry name" value="SNF2-rel_dom"/>
    <property type="match status" value="1"/>
</dbReference>
<comment type="caution">
    <text evidence="3">The sequence shown here is derived from an EMBL/GenBank/DDBJ whole genome shotgun (WGS) entry which is preliminary data.</text>
</comment>
<accession>A0A0F9DLA5</accession>
<organism evidence="3">
    <name type="scientific">marine sediment metagenome</name>
    <dbReference type="NCBI Taxonomy" id="412755"/>
    <lineage>
        <taxon>unclassified sequences</taxon>
        <taxon>metagenomes</taxon>
        <taxon>ecological metagenomes</taxon>
    </lineage>
</organism>
<dbReference type="EMBL" id="LAZR01038854">
    <property type="protein sequence ID" value="KKL18481.1"/>
    <property type="molecule type" value="Genomic_DNA"/>
</dbReference>
<protein>
    <recommendedName>
        <fullName evidence="2">Helicase ATP-binding domain-containing protein</fullName>
    </recommendedName>
</protein>
<dbReference type="SMART" id="SM00487">
    <property type="entry name" value="DEXDc"/>
    <property type="match status" value="1"/>
</dbReference>